<evidence type="ECO:0000256" key="1">
    <source>
        <dbReference type="SAM" id="Coils"/>
    </source>
</evidence>
<dbReference type="AlphaFoldDB" id="A0A3B0WWJ9"/>
<evidence type="ECO:0000313" key="3">
    <source>
        <dbReference type="EMBL" id="VAW60408.1"/>
    </source>
</evidence>
<feature type="coiled-coil region" evidence="1">
    <location>
        <begin position="65"/>
        <end position="106"/>
    </location>
</feature>
<dbReference type="Pfam" id="PF13511">
    <property type="entry name" value="DUF4124"/>
    <property type="match status" value="1"/>
</dbReference>
<proteinExistence type="predicted"/>
<dbReference type="EMBL" id="UOFH01000144">
    <property type="protein sequence ID" value="VAW60408.1"/>
    <property type="molecule type" value="Genomic_DNA"/>
</dbReference>
<name>A0A3B0WWJ9_9ZZZZ</name>
<sequence>MFIKKPHLFHLFLSGLFASLLLMPNAFAGLHKWTDENGQVHYGDRVPSKYLRKEHYQLNEQGVTINTSEKLKTEKEESAAQLKNKIKAAEDRKRLIAARKKALRDRVLLDTFTTEKDLSLARDARIEAIDSQLSLAETLIKNDEERLGSLKKRIESIEKASRKAPENLHKEVASISRQIESNYAYVEDKTNERDEIIKTFKQDVIRFRALKKAKLEAKNK</sequence>
<evidence type="ECO:0000259" key="2">
    <source>
        <dbReference type="Pfam" id="PF13511"/>
    </source>
</evidence>
<organism evidence="3">
    <name type="scientific">hydrothermal vent metagenome</name>
    <dbReference type="NCBI Taxonomy" id="652676"/>
    <lineage>
        <taxon>unclassified sequences</taxon>
        <taxon>metagenomes</taxon>
        <taxon>ecological metagenomes</taxon>
    </lineage>
</organism>
<dbReference type="InterPro" id="IPR025392">
    <property type="entry name" value="DUF4124"/>
</dbReference>
<feature type="domain" description="DUF4124" evidence="2">
    <location>
        <begin position="18"/>
        <end position="70"/>
    </location>
</feature>
<gene>
    <name evidence="3" type="ORF">MNBD_GAMMA08-606</name>
</gene>
<keyword evidence="1" id="KW-0175">Coiled coil</keyword>
<protein>
    <recommendedName>
        <fullName evidence="2">DUF4124 domain-containing protein</fullName>
    </recommendedName>
</protein>
<reference evidence="3" key="1">
    <citation type="submission" date="2018-06" db="EMBL/GenBank/DDBJ databases">
        <authorList>
            <person name="Zhirakovskaya E."/>
        </authorList>
    </citation>
    <scope>NUCLEOTIDE SEQUENCE</scope>
</reference>
<accession>A0A3B0WWJ9</accession>